<evidence type="ECO:0000256" key="3">
    <source>
        <dbReference type="SAM" id="SignalP"/>
    </source>
</evidence>
<dbReference type="InterPro" id="IPR000297">
    <property type="entry name" value="PPIase_PpiC"/>
</dbReference>
<dbReference type="GO" id="GO:0003755">
    <property type="term" value="F:peptidyl-prolyl cis-trans isomerase activity"/>
    <property type="evidence" value="ECO:0007669"/>
    <property type="project" value="UniProtKB-KW"/>
</dbReference>
<evidence type="ECO:0000256" key="2">
    <source>
        <dbReference type="PROSITE-ProRule" id="PRU00278"/>
    </source>
</evidence>
<reference evidence="5 6" key="1">
    <citation type="submission" date="2016-10" db="EMBL/GenBank/DDBJ databases">
        <authorList>
            <person name="de Groot N.N."/>
        </authorList>
    </citation>
    <scope>NUCLEOTIDE SEQUENCE [LARGE SCALE GENOMIC DNA]</scope>
    <source>
        <strain evidence="5 6">DSM 25186</strain>
    </source>
</reference>
<dbReference type="Gene3D" id="1.10.4030.10">
    <property type="entry name" value="Porin chaperone SurA, peptide-binding domain"/>
    <property type="match status" value="1"/>
</dbReference>
<dbReference type="EMBL" id="FNFO01000008">
    <property type="protein sequence ID" value="SDL84952.1"/>
    <property type="molecule type" value="Genomic_DNA"/>
</dbReference>
<sequence length="444" mass="50505">MLLLAFAVAIGLVSPARAQQKTNVDKIVAKVDNYIVLRSDVEMTYVQMLSNGEKDNGNLKCEVLENLLVSKMMLAKAEIDSVMVEDAMVEDQMTRRMQYFINQIGSQEKLEELYGKTIDQLKGELRKQVREQMIVQKMQETITADVKVTPAEVRKFFNSIPRDSLPYFSTEVEVGQIVKYPEVSKEQKQKAKEKLQDLRKRIVNGEDFAELSKTYSEDPGSAKKGGDLGWWGRGAMVPEFEGAALQLKPGEMSPVIESPFGFHLIRLEERKGTQYRARHILIKPESSTLDLNDAKDYLDSLRSVILADSISFEKAAKEYSDDEMTKTSGGFFVDPSTNISRMPVESIDPVVFFVIDTMKVGNISPPLKFRTEDGKDALRILYYKARTAPHQANLKEDYQKIYNAALAEKKQRLLSDWFESTRSEVYISIDPMYDSCDLLNKETF</sequence>
<dbReference type="InterPro" id="IPR050280">
    <property type="entry name" value="OMP_Chaperone_SurA"/>
</dbReference>
<keyword evidence="2" id="KW-0697">Rotamase</keyword>
<dbReference type="Gene3D" id="3.10.50.40">
    <property type="match status" value="2"/>
</dbReference>
<feature type="chain" id="PRO_5011781792" evidence="3">
    <location>
        <begin position="19"/>
        <end position="444"/>
    </location>
</feature>
<dbReference type="PANTHER" id="PTHR47637:SF1">
    <property type="entry name" value="CHAPERONE SURA"/>
    <property type="match status" value="1"/>
</dbReference>
<proteinExistence type="predicted"/>
<keyword evidence="2 5" id="KW-0413">Isomerase</keyword>
<dbReference type="InterPro" id="IPR046357">
    <property type="entry name" value="PPIase_dom_sf"/>
</dbReference>
<feature type="signal peptide" evidence="3">
    <location>
        <begin position="1"/>
        <end position="18"/>
    </location>
</feature>
<evidence type="ECO:0000313" key="5">
    <source>
        <dbReference type="EMBL" id="SDL84952.1"/>
    </source>
</evidence>
<dbReference type="InterPro" id="IPR027304">
    <property type="entry name" value="Trigger_fact/SurA_dom_sf"/>
</dbReference>
<dbReference type="SUPFAM" id="SSF54534">
    <property type="entry name" value="FKBP-like"/>
    <property type="match status" value="2"/>
</dbReference>
<feature type="domain" description="PpiC" evidence="4">
    <location>
        <begin position="169"/>
        <end position="269"/>
    </location>
</feature>
<accession>A0A1G9NEN5</accession>
<evidence type="ECO:0000313" key="6">
    <source>
        <dbReference type="Proteomes" id="UP000198510"/>
    </source>
</evidence>
<dbReference type="STRING" id="1075417.SAMN05421823_108271"/>
<protein>
    <submittedName>
        <fullName evidence="5">Peptidyl-prolyl cis-trans isomerase SurA</fullName>
    </submittedName>
</protein>
<evidence type="ECO:0000259" key="4">
    <source>
        <dbReference type="PROSITE" id="PS50198"/>
    </source>
</evidence>
<evidence type="ECO:0000256" key="1">
    <source>
        <dbReference type="ARBA" id="ARBA00022729"/>
    </source>
</evidence>
<keyword evidence="6" id="KW-1185">Reference proteome</keyword>
<gene>
    <name evidence="5" type="ORF">SAMN05421823_108271</name>
</gene>
<dbReference type="SUPFAM" id="SSF109998">
    <property type="entry name" value="Triger factor/SurA peptide-binding domain-like"/>
    <property type="match status" value="1"/>
</dbReference>
<dbReference type="PANTHER" id="PTHR47637">
    <property type="entry name" value="CHAPERONE SURA"/>
    <property type="match status" value="1"/>
</dbReference>
<dbReference type="Pfam" id="PF00639">
    <property type="entry name" value="Rotamase"/>
    <property type="match status" value="2"/>
</dbReference>
<dbReference type="PROSITE" id="PS50198">
    <property type="entry name" value="PPIC_PPIASE_2"/>
    <property type="match status" value="2"/>
</dbReference>
<name>A0A1G9NEN5_9BACT</name>
<organism evidence="5 6">
    <name type="scientific">Catalinimonas alkaloidigena</name>
    <dbReference type="NCBI Taxonomy" id="1075417"/>
    <lineage>
        <taxon>Bacteria</taxon>
        <taxon>Pseudomonadati</taxon>
        <taxon>Bacteroidota</taxon>
        <taxon>Cytophagia</taxon>
        <taxon>Cytophagales</taxon>
        <taxon>Catalimonadaceae</taxon>
        <taxon>Catalinimonas</taxon>
    </lineage>
</organism>
<feature type="domain" description="PpiC" evidence="4">
    <location>
        <begin position="272"/>
        <end position="368"/>
    </location>
</feature>
<dbReference type="Proteomes" id="UP000198510">
    <property type="component" value="Unassembled WGS sequence"/>
</dbReference>
<keyword evidence="1 3" id="KW-0732">Signal</keyword>
<dbReference type="AlphaFoldDB" id="A0A1G9NEN5"/>